<gene>
    <name evidence="1" type="ORF">QAD02_000166</name>
</gene>
<organism evidence="1 2">
    <name type="scientific">Eretmocerus hayati</name>
    <dbReference type="NCBI Taxonomy" id="131215"/>
    <lineage>
        <taxon>Eukaryota</taxon>
        <taxon>Metazoa</taxon>
        <taxon>Ecdysozoa</taxon>
        <taxon>Arthropoda</taxon>
        <taxon>Hexapoda</taxon>
        <taxon>Insecta</taxon>
        <taxon>Pterygota</taxon>
        <taxon>Neoptera</taxon>
        <taxon>Endopterygota</taxon>
        <taxon>Hymenoptera</taxon>
        <taxon>Apocrita</taxon>
        <taxon>Proctotrupomorpha</taxon>
        <taxon>Chalcidoidea</taxon>
        <taxon>Aphelinidae</taxon>
        <taxon>Aphelininae</taxon>
        <taxon>Eretmocerus</taxon>
    </lineage>
</organism>
<accession>A0ACC2NF80</accession>
<evidence type="ECO:0000313" key="1">
    <source>
        <dbReference type="EMBL" id="KAJ8668907.1"/>
    </source>
</evidence>
<keyword evidence="2" id="KW-1185">Reference proteome</keyword>
<evidence type="ECO:0000313" key="2">
    <source>
        <dbReference type="Proteomes" id="UP001239111"/>
    </source>
</evidence>
<dbReference type="Proteomes" id="UP001239111">
    <property type="component" value="Chromosome 3"/>
</dbReference>
<comment type="caution">
    <text evidence="1">The sequence shown here is derived from an EMBL/GenBank/DDBJ whole genome shotgun (WGS) entry which is preliminary data.</text>
</comment>
<name>A0ACC2NF80_9HYME</name>
<sequence>MNYDSVSNKKYEDDLYVKCPELFSKYSMAWKKNKLLIRAVISGEIERVQKLIDAGVDVNGPEDDSTGYGNLFSLCKDRERSTALHEAVREKNFEMVQYLLSVGASTKIKNGEGCTPLLLAAKIGCVDIAQKLIKSGAKVDDSDRLGDTSLHYAAKNDDSEMIQLLLSVGASPNSDDGILTNFFHAILHRVGNKNVADERRDTPLLLALKSSVSTKRISGEPSLHDAKKIDDDDSNLDEEIEGLLCSMQGKVSSDEASDDGQISLIKTNFNLEIPRKSFDAARILLKAGALSNVVDVNGDSPLQLAVRAGDTGLVKQLLHVRANPNYFNPNKEAWRNSPLQEAIFSSNVEIVELLLKHGANPNEPDALRKALEWAHSNQILILKSLLGHGADPNNGKALQWLLENNDVEGMQLLLEYGFDPSKCEKFLTVLPDIVTKKKHGHPTNKHRTKNDTRMLSLILDHFKTKGTLSLVLQTCGSGSNWSLLHYAAQAGEFEHVKLLLRAGANPNPATPDDYRTTPLHLALTHHWSTYVSDGEEVKGTEQCVKLLVKAGVNPQNSIVKLVSIISSEIEEWSRSNEPDRSAECDSRNADSEVCKYFPFEEQWRQLGKSRYTWIHHSLKKALTAIKYRLLLENKTAVEDPMPENFTKSTELQRYYRDCKTEIDFMRNHKFDGAITYHDVLTDEDFCKRTESSEAFSRPLLRDKVSEIINIYAADLEECWSQAQEKYKVWSSSTKDPPASPPVISTNSENIESDKTDAVEKSGPNSNDVHTSKSAVTEDKSTMELGIPHNSEIQTEAAAEINQKCSPIGVDSSSNDAVITELTQGIEDAEFEVLDMPEQSSEMQADNPQNE</sequence>
<protein>
    <submittedName>
        <fullName evidence="1">Uncharacterized protein</fullName>
    </submittedName>
</protein>
<reference evidence="1" key="1">
    <citation type="submission" date="2023-04" db="EMBL/GenBank/DDBJ databases">
        <title>A chromosome-level genome assembly of the parasitoid wasp Eretmocerus hayati.</title>
        <authorList>
            <person name="Zhong Y."/>
            <person name="Liu S."/>
            <person name="Liu Y."/>
        </authorList>
    </citation>
    <scope>NUCLEOTIDE SEQUENCE</scope>
    <source>
        <strain evidence="1">ZJU_SS_LIU_2023</strain>
    </source>
</reference>
<dbReference type="EMBL" id="CM056743">
    <property type="protein sequence ID" value="KAJ8668907.1"/>
    <property type="molecule type" value="Genomic_DNA"/>
</dbReference>
<proteinExistence type="predicted"/>